<sequence>MVKIKVENVYPSGGFVRLPTEDGGPSVYAMEGDFFEGRGVDDSGNDYTIYWWPIDGYDPETDDDSDACDWAAPAAIVADGEKRTLVASAELEW</sequence>
<organism evidence="1">
    <name type="scientific">Siphoviridae sp. ctCNm48</name>
    <dbReference type="NCBI Taxonomy" id="2825377"/>
    <lineage>
        <taxon>Viruses</taxon>
        <taxon>Duplodnaviria</taxon>
        <taxon>Heunggongvirae</taxon>
        <taxon>Uroviricota</taxon>
        <taxon>Caudoviricetes</taxon>
    </lineage>
</organism>
<dbReference type="EMBL" id="BK015945">
    <property type="protein sequence ID" value="DAF86469.1"/>
    <property type="molecule type" value="Genomic_DNA"/>
</dbReference>
<protein>
    <submittedName>
        <fullName evidence="1">Uncharacterized protein</fullName>
    </submittedName>
</protein>
<evidence type="ECO:0000313" key="1">
    <source>
        <dbReference type="EMBL" id="DAF86469.1"/>
    </source>
</evidence>
<reference evidence="1" key="1">
    <citation type="journal article" date="2021" name="Proc. Natl. Acad. Sci. U.S.A.">
        <title>A Catalog of Tens of Thousands of Viruses from Human Metagenomes Reveals Hidden Associations with Chronic Diseases.</title>
        <authorList>
            <person name="Tisza M.J."/>
            <person name="Buck C.B."/>
        </authorList>
    </citation>
    <scope>NUCLEOTIDE SEQUENCE</scope>
    <source>
        <strain evidence="1">CtCNm48</strain>
    </source>
</reference>
<name>A0A8S5TW76_9CAUD</name>
<accession>A0A8S5TW76</accession>
<proteinExistence type="predicted"/>